<proteinExistence type="predicted"/>
<evidence type="ECO:0000256" key="1">
    <source>
        <dbReference type="SAM" id="MobiDB-lite"/>
    </source>
</evidence>
<dbReference type="EMBL" id="MDEE01000022">
    <property type="protein sequence ID" value="PPU55141.1"/>
    <property type="molecule type" value="Genomic_DNA"/>
</dbReference>
<comment type="caution">
    <text evidence="2">The sequence shown here is derived from an EMBL/GenBank/DDBJ whole genome shotgun (WGS) entry which is preliminary data.</text>
</comment>
<dbReference type="PANTHER" id="PTHR32305:SF15">
    <property type="entry name" value="PROTEIN RHSA-RELATED"/>
    <property type="match status" value="1"/>
</dbReference>
<reference evidence="2 3" key="1">
    <citation type="submission" date="2016-08" db="EMBL/GenBank/DDBJ databases">
        <authorList>
            <person name="Seilhamer J.J."/>
        </authorList>
    </citation>
    <scope>NUCLEOTIDE SEQUENCE [LARGE SCALE GENOMIC DNA]</scope>
    <source>
        <strain evidence="2 3">CFBP7245</strain>
    </source>
</reference>
<dbReference type="AlphaFoldDB" id="A0A2S7C0S0"/>
<dbReference type="PANTHER" id="PTHR32305">
    <property type="match status" value="1"/>
</dbReference>
<evidence type="ECO:0000313" key="2">
    <source>
        <dbReference type="EMBL" id="PPU55141.1"/>
    </source>
</evidence>
<sequence>MSDYHRKRSPECSFTGTRLRGFYAEPFYYSSAGGPGYGVLTFNAPDFRRMEHEISCGEGDNRTAWFDITKIQTYDCPAGYNGKWGFNPAYASPGSDHIADWPDLCTAGKPIERVTKKRRRGPSQTPSCPANENPCFPATGDKMRIEPDLSFAGREFSRYYHSLKELQVTAAVAHGWSHTFLERLSHSSSFDTPYLYTEQGYLQRFTSLGNGFYRGDQNAMDRLQHLPDDSWLLIRVDGERRTYSSTGYLQEILSSRGPAYDVALSYKSGQLEAAVDGTGRALHFQYENGLLRRVSLDDGSGALYEYDQSRNLTKVTYQDGSSRSYRYDEQDLAPTDIEHLLTGIFDNDVRYATFSYDALGNVSGSMLHAGSNLVDKTVIAYSAAGQATVTGPLGEVSVYTLSPGPFPQVTGITNSRGSLSSIFDERGRPRGGTDRNGVSTYRDFVDTADTGLLVRETLSSQAGQLRTTEVTRNTNNRIVSRNVISPSSTVSAETSTYNSLGLILSSCRYDPAIAQPSVYECGSQSSAPAGVRQTTYQYCDASGQTGCPQEGLLQQTTARGQAVRYAYFDADDVGCGSLGGTCLHRKGDLQKTINALGQTTEHLAYDGAGRPLSIKDANGIVTDYSYHPRGWLTATKVRGSDASGEADDRITRIDYWPTGLVKQVTQPDGAFTAFTYDAAHRLTDMTDNAGNTLHYTLDNAGNRIKEDTKDAAGTLKRTLSRVYNQLGQLKTQATAASDPTDFEYDANGNPTKVTDALATATQSEYDPLNRLSRTLQDVAGIKADTTFDYDALDNLTKVTDPKGLDTKL</sequence>
<name>A0A2S7C0S0_9XANT</name>
<dbReference type="InterPro" id="IPR031325">
    <property type="entry name" value="RHS_repeat"/>
</dbReference>
<dbReference type="Gene3D" id="2.180.10.10">
    <property type="entry name" value="RHS repeat-associated core"/>
    <property type="match status" value="2"/>
</dbReference>
<accession>A0A2S7C0S0</accession>
<dbReference type="InterPro" id="IPR006530">
    <property type="entry name" value="YD"/>
</dbReference>
<dbReference type="InterPro" id="IPR050708">
    <property type="entry name" value="T6SS_VgrG/RHS"/>
</dbReference>
<organism evidence="2 3">
    <name type="scientific">Xanthomonas dyei</name>
    <dbReference type="NCBI Taxonomy" id="743699"/>
    <lineage>
        <taxon>Bacteria</taxon>
        <taxon>Pseudomonadati</taxon>
        <taxon>Pseudomonadota</taxon>
        <taxon>Gammaproteobacteria</taxon>
        <taxon>Lysobacterales</taxon>
        <taxon>Lysobacteraceae</taxon>
        <taxon>Xanthomonas</taxon>
    </lineage>
</organism>
<protein>
    <recommendedName>
        <fullName evidence="4">Type IV secretion protein Rhs</fullName>
    </recommendedName>
</protein>
<dbReference type="Proteomes" id="UP000238908">
    <property type="component" value="Unassembled WGS sequence"/>
</dbReference>
<feature type="region of interest" description="Disordered" evidence="1">
    <location>
        <begin position="116"/>
        <end position="135"/>
    </location>
</feature>
<gene>
    <name evidence="2" type="ORF">XdyCFBP7245_14485</name>
</gene>
<dbReference type="Pfam" id="PF05593">
    <property type="entry name" value="RHS_repeat"/>
    <property type="match status" value="3"/>
</dbReference>
<dbReference type="NCBIfam" id="TIGR01643">
    <property type="entry name" value="YD_repeat_2x"/>
    <property type="match status" value="3"/>
</dbReference>
<evidence type="ECO:0000313" key="3">
    <source>
        <dbReference type="Proteomes" id="UP000238908"/>
    </source>
</evidence>
<evidence type="ECO:0008006" key="4">
    <source>
        <dbReference type="Google" id="ProtNLM"/>
    </source>
</evidence>